<dbReference type="EMBL" id="DS270078">
    <property type="protein sequence ID" value="EFO91084.1"/>
    <property type="molecule type" value="Genomic_DNA"/>
</dbReference>
<keyword evidence="2" id="KW-1185">Reference proteome</keyword>
<accession>E3NSY8</accession>
<organism evidence="2">
    <name type="scientific">Caenorhabditis remanei</name>
    <name type="common">Caenorhabditis vulgaris</name>
    <dbReference type="NCBI Taxonomy" id="31234"/>
    <lineage>
        <taxon>Eukaryota</taxon>
        <taxon>Metazoa</taxon>
        <taxon>Ecdysozoa</taxon>
        <taxon>Nematoda</taxon>
        <taxon>Chromadorea</taxon>
        <taxon>Rhabditida</taxon>
        <taxon>Rhabditina</taxon>
        <taxon>Rhabditomorpha</taxon>
        <taxon>Rhabditoidea</taxon>
        <taxon>Rhabditidae</taxon>
        <taxon>Peloderinae</taxon>
        <taxon>Caenorhabditis</taxon>
    </lineage>
</organism>
<dbReference type="eggNOG" id="ENOG502R6ZN">
    <property type="taxonomic scope" value="Eukaryota"/>
</dbReference>
<evidence type="ECO:0000313" key="2">
    <source>
        <dbReference type="Proteomes" id="UP000008281"/>
    </source>
</evidence>
<dbReference type="InParanoid" id="E3NSY8"/>
<protein>
    <submittedName>
        <fullName evidence="1">Uncharacterized protein</fullName>
    </submittedName>
</protein>
<dbReference type="HOGENOM" id="CLU_358344_0_0_1"/>
<evidence type="ECO:0000313" key="1">
    <source>
        <dbReference type="EMBL" id="EFO91084.1"/>
    </source>
</evidence>
<dbReference type="Proteomes" id="UP000008281">
    <property type="component" value="Unassembled WGS sequence"/>
</dbReference>
<dbReference type="SUPFAM" id="SSF48403">
    <property type="entry name" value="Ankyrin repeat"/>
    <property type="match status" value="1"/>
</dbReference>
<dbReference type="AlphaFoldDB" id="E3NSY8"/>
<dbReference type="InterPro" id="IPR036770">
    <property type="entry name" value="Ankyrin_rpt-contain_sf"/>
</dbReference>
<reference evidence="1" key="1">
    <citation type="submission" date="2007-07" db="EMBL/GenBank/DDBJ databases">
        <title>PCAP assembly of the Caenorhabditis remanei genome.</title>
        <authorList>
            <consortium name="The Caenorhabditis remanei Sequencing Consortium"/>
            <person name="Wilson R.K."/>
        </authorList>
    </citation>
    <scope>NUCLEOTIDE SEQUENCE [LARGE SCALE GENOMIC DNA]</scope>
    <source>
        <strain evidence="1">PB4641</strain>
    </source>
</reference>
<gene>
    <name evidence="1" type="ORF">CRE_23259</name>
</gene>
<name>E3NSY8_CAERE</name>
<dbReference type="STRING" id="31234.E3NSY8"/>
<sequence>MTISNNKCGMTSGEQCWRIGELAKLTKSQNKEDRNENREARAMRPHEEFVEKKITASHINTNTIGTVDDYNLESDSESEEELDGPAFFDAINETTDQLLSEQIENDGVPQEYIEIDAIAMDSANTEINRILNADSSFGFNVLSPETLKNVTDSQWASLGSEEDPPRIIDSNMQPQTFDMQLFKRNLSSCLKNYKRTEEASYFSNNEEKYISEVFEPLKRCEWNDPIVQAILKRNVKLFFYEVLRNLSQNGSCVDECSCRMLVSVKAKETPLHLMAAYSSSENLIKYWSHRFNRHGMVPVDIAASRNCKEVIRVFMDYSFTLSAAVTSTQKPENSPSLLSHLALHSNLEYIDREELIALVYTSSRKKLEYVGSMATLNGNTKFIEQLEYIRNDESVIESFEKCDIIKNISHCTRSREPVTMFDQREYERLLRYEYTALGGLKPEKDVLADVTNVVPGQMLADGKKITYNGDKFTIAQKLAENGHYEAFNGLRDHQKRVTDCYGFTPLNSLLQFNDEEVRTQLPFFRSAQREDLFFFISQVIVRNRRGLLKDALDMTLSNPDNFSAVPKLSHLYKEYGLPDYVDLPMETTLSRTGDMRIIDQISELYKRTDNFTKKMKEEDALRCIKSIQDRASRCSEQTRLAVILLMLHFVDVYSSRFRAIMRMYLNRGMEDNVARYVLRTYSKHKNTNIFPTNWMDALDKASTAVAEWNGSVEQTIIENINETVYNRVTETDKTARIIPIIGTKEKLAERRKEVQQEMMPRKKRHIITALANTIELLDNLKL</sequence>
<proteinExistence type="predicted"/>
<dbReference type="FunCoup" id="E3NSY8">
    <property type="interactions" value="733"/>
</dbReference>
<dbReference type="Gene3D" id="1.25.40.20">
    <property type="entry name" value="Ankyrin repeat-containing domain"/>
    <property type="match status" value="1"/>
</dbReference>
<dbReference type="OrthoDB" id="10630722at2759"/>